<comment type="similarity">
    <text evidence="1">Belongs to the N(4)/N(6)-methyltransferase family.</text>
</comment>
<evidence type="ECO:0000259" key="8">
    <source>
        <dbReference type="Pfam" id="PF02384"/>
    </source>
</evidence>
<reference evidence="11" key="1">
    <citation type="journal article" date="2019" name="Int. J. Syst. Evol. Microbiol.">
        <title>The Global Catalogue of Microorganisms (GCM) 10K type strain sequencing project: providing services to taxonomists for standard genome sequencing and annotation.</title>
        <authorList>
            <consortium name="The Broad Institute Genomics Platform"/>
            <consortium name="The Broad Institute Genome Sequencing Center for Infectious Disease"/>
            <person name="Wu L."/>
            <person name="Ma J."/>
        </authorList>
    </citation>
    <scope>NUCLEOTIDE SEQUENCE [LARGE SCALE GENOMIC DNA]</scope>
    <source>
        <strain evidence="11">CECT 7649</strain>
    </source>
</reference>
<name>A0ABW3J2F5_9FLAO</name>
<dbReference type="InterPro" id="IPR038333">
    <property type="entry name" value="T1MK-like_N_sf"/>
</dbReference>
<proteinExistence type="inferred from homology"/>
<evidence type="ECO:0000256" key="7">
    <source>
        <dbReference type="ARBA" id="ARBA00047942"/>
    </source>
</evidence>
<dbReference type="EMBL" id="JBHTIZ010000013">
    <property type="protein sequence ID" value="MFD0983898.1"/>
    <property type="molecule type" value="Genomic_DNA"/>
</dbReference>
<dbReference type="Proteomes" id="UP001597051">
    <property type="component" value="Unassembled WGS sequence"/>
</dbReference>
<dbReference type="Gene3D" id="1.20.1260.30">
    <property type="match status" value="1"/>
</dbReference>
<evidence type="ECO:0000256" key="5">
    <source>
        <dbReference type="ARBA" id="ARBA00022691"/>
    </source>
</evidence>
<evidence type="ECO:0000256" key="2">
    <source>
        <dbReference type="ARBA" id="ARBA00011900"/>
    </source>
</evidence>
<evidence type="ECO:0000313" key="10">
    <source>
        <dbReference type="EMBL" id="MFD0983898.1"/>
    </source>
</evidence>
<keyword evidence="6" id="KW-0680">Restriction system</keyword>
<dbReference type="InterPro" id="IPR003356">
    <property type="entry name" value="DNA_methylase_A-5"/>
</dbReference>
<keyword evidence="4" id="KW-0808">Transferase</keyword>
<evidence type="ECO:0000256" key="6">
    <source>
        <dbReference type="ARBA" id="ARBA00022747"/>
    </source>
</evidence>
<dbReference type="InterPro" id="IPR052916">
    <property type="entry name" value="Type-I_RE_MTase_Subunit"/>
</dbReference>
<dbReference type="InterPro" id="IPR022749">
    <property type="entry name" value="D12N6_MeTrfase_N"/>
</dbReference>
<keyword evidence="5" id="KW-0949">S-adenosyl-L-methionine</keyword>
<evidence type="ECO:0000256" key="3">
    <source>
        <dbReference type="ARBA" id="ARBA00022603"/>
    </source>
</evidence>
<organism evidence="10 11">
    <name type="scientific">Flavobacterium myungsuense</name>
    <dbReference type="NCBI Taxonomy" id="651823"/>
    <lineage>
        <taxon>Bacteria</taxon>
        <taxon>Pseudomonadati</taxon>
        <taxon>Bacteroidota</taxon>
        <taxon>Flavobacteriia</taxon>
        <taxon>Flavobacteriales</taxon>
        <taxon>Flavobacteriaceae</taxon>
        <taxon>Flavobacterium</taxon>
    </lineage>
</organism>
<dbReference type="SUPFAM" id="SSF53335">
    <property type="entry name" value="S-adenosyl-L-methionine-dependent methyltransferases"/>
    <property type="match status" value="1"/>
</dbReference>
<dbReference type="PANTHER" id="PTHR42998">
    <property type="entry name" value="TYPE I RESTRICTION ENZYME HINDVIIP M PROTEIN-RELATED"/>
    <property type="match status" value="1"/>
</dbReference>
<evidence type="ECO:0000256" key="1">
    <source>
        <dbReference type="ARBA" id="ARBA00006594"/>
    </source>
</evidence>
<evidence type="ECO:0000259" key="9">
    <source>
        <dbReference type="Pfam" id="PF12161"/>
    </source>
</evidence>
<sequence length="677" mass="76929">MTAEQLKQLETRLWKTADDLRANSKLTASEYSFPVLGLIFLRQAYNRFIIAKQQIEKSLPVHPTRGVRQIEKNDFLTAKAIFLNETAKWTTIANLPDSADIGEYINEAMRNIESEYENLLGVLPKEYNLFDKDLLQRLIRVFNDESLNDVSGDVFGRIYEFFLNKFAMIGAQEGGEFFTPPSLVNTIVKIIQPNHGIVADIAVGSAGMFVQTAHFIEEEEGVDPSNKVTFYGQEKADTNTRLAKMNMAIHGLEGSILQGNTFYEDKHDLVGKCDFIMANPPFNVDGVDKSKDSVKKDPRLPFGLPKNDNGNYLWIQYFYSLLNETGRAGFVMASSASDAGHSEKDIRQKLVETGAVDVMVSIGTKFFYTRSLPCTLWFFDREKEKDAHRANQTLMLDLRDVYRKVSSNLHDFTPEQLANIQAVVGLYRGKREVFDKTVSHYFSTINDHLSQITAQANSLADKYNKGLQTTFEKLLPKVTLAQWNETFDADDIESITQLATAFSKTKLTYNNTAVLQTLTKDNTDQLKKGKRAYINFLKAINAFVKEAGKKGDLRKQKEWKKQVLDQLKQMELDFVDFSHTLDQVLYFNKEAHWLVSRFPKSEYADIAGLCKVVTKEEIATNDYSLTAGRYVGVAPQIDEDFDYEERMAEIKVELQSLNDEAIILAEQIQINLNELGL</sequence>
<evidence type="ECO:0000256" key="4">
    <source>
        <dbReference type="ARBA" id="ARBA00022679"/>
    </source>
</evidence>
<feature type="domain" description="N6 adenine-specific DNA methyltransferase N-terminal" evidence="9">
    <location>
        <begin position="9"/>
        <end position="140"/>
    </location>
</feature>
<keyword evidence="3 10" id="KW-0489">Methyltransferase</keyword>
<dbReference type="Pfam" id="PF02384">
    <property type="entry name" value="N6_Mtase"/>
    <property type="match status" value="1"/>
</dbReference>
<dbReference type="Pfam" id="PF12161">
    <property type="entry name" value="HsdM_N"/>
    <property type="match status" value="1"/>
</dbReference>
<dbReference type="PRINTS" id="PR00507">
    <property type="entry name" value="N12N6MTFRASE"/>
</dbReference>
<protein>
    <recommendedName>
        <fullName evidence="2">site-specific DNA-methyltransferase (adenine-specific)</fullName>
        <ecNumber evidence="2">2.1.1.72</ecNumber>
    </recommendedName>
</protein>
<comment type="catalytic activity">
    <reaction evidence="7">
        <text>a 2'-deoxyadenosine in DNA + S-adenosyl-L-methionine = an N(6)-methyl-2'-deoxyadenosine in DNA + S-adenosyl-L-homocysteine + H(+)</text>
        <dbReference type="Rhea" id="RHEA:15197"/>
        <dbReference type="Rhea" id="RHEA-COMP:12418"/>
        <dbReference type="Rhea" id="RHEA-COMP:12419"/>
        <dbReference type="ChEBI" id="CHEBI:15378"/>
        <dbReference type="ChEBI" id="CHEBI:57856"/>
        <dbReference type="ChEBI" id="CHEBI:59789"/>
        <dbReference type="ChEBI" id="CHEBI:90615"/>
        <dbReference type="ChEBI" id="CHEBI:90616"/>
        <dbReference type="EC" id="2.1.1.72"/>
    </reaction>
</comment>
<evidence type="ECO:0000313" key="11">
    <source>
        <dbReference type="Proteomes" id="UP001597051"/>
    </source>
</evidence>
<gene>
    <name evidence="10" type="ORF">ACFQ0S_05345</name>
</gene>
<dbReference type="EC" id="2.1.1.72" evidence="2"/>
<dbReference type="RefSeq" id="WP_379756762.1">
    <property type="nucleotide sequence ID" value="NZ_JBHSYB010000025.1"/>
</dbReference>
<dbReference type="PANTHER" id="PTHR42998:SF1">
    <property type="entry name" value="TYPE I RESTRICTION ENZYME HINDI METHYLASE SUBUNIT"/>
    <property type="match status" value="1"/>
</dbReference>
<dbReference type="GO" id="GO:0008168">
    <property type="term" value="F:methyltransferase activity"/>
    <property type="evidence" value="ECO:0007669"/>
    <property type="project" value="UniProtKB-KW"/>
</dbReference>
<accession>A0ABW3J2F5</accession>
<dbReference type="InterPro" id="IPR029063">
    <property type="entry name" value="SAM-dependent_MTases_sf"/>
</dbReference>
<feature type="domain" description="DNA methylase adenine-specific" evidence="8">
    <location>
        <begin position="151"/>
        <end position="430"/>
    </location>
</feature>
<dbReference type="GO" id="GO:0032259">
    <property type="term" value="P:methylation"/>
    <property type="evidence" value="ECO:0007669"/>
    <property type="project" value="UniProtKB-KW"/>
</dbReference>
<comment type="caution">
    <text evidence="10">The sequence shown here is derived from an EMBL/GenBank/DDBJ whole genome shotgun (WGS) entry which is preliminary data.</text>
</comment>
<dbReference type="Gene3D" id="3.40.50.150">
    <property type="entry name" value="Vaccinia Virus protein VP39"/>
    <property type="match status" value="1"/>
</dbReference>
<keyword evidence="11" id="KW-1185">Reference proteome</keyword>